<evidence type="ECO:0000256" key="2">
    <source>
        <dbReference type="ARBA" id="ARBA00022679"/>
    </source>
</evidence>
<dbReference type="InterPro" id="IPR045073">
    <property type="entry name" value="Omega/Tau-like"/>
</dbReference>
<keyword evidence="7" id="KW-1185">Reference proteome</keyword>
<evidence type="ECO:0000259" key="5">
    <source>
        <dbReference type="PROSITE" id="PS50405"/>
    </source>
</evidence>
<dbReference type="PROSITE" id="PS50404">
    <property type="entry name" value="GST_NTER"/>
    <property type="match status" value="1"/>
</dbReference>
<protein>
    <recommendedName>
        <fullName evidence="1">glutathione transferase</fullName>
        <ecNumber evidence="1">2.5.1.18</ecNumber>
    </recommendedName>
</protein>
<gene>
    <name evidence="6" type="ORF">QV13_25720</name>
</gene>
<feature type="domain" description="GST C-terminal" evidence="5">
    <location>
        <begin position="90"/>
        <end position="220"/>
    </location>
</feature>
<dbReference type="Gene3D" id="3.40.30.10">
    <property type="entry name" value="Glutaredoxin"/>
    <property type="match status" value="1"/>
</dbReference>
<evidence type="ECO:0000256" key="1">
    <source>
        <dbReference type="ARBA" id="ARBA00012452"/>
    </source>
</evidence>
<dbReference type="OrthoDB" id="9813092at2"/>
<accession>A0A1C2DE17</accession>
<dbReference type="InterPro" id="IPR036282">
    <property type="entry name" value="Glutathione-S-Trfase_C_sf"/>
</dbReference>
<dbReference type="PANTHER" id="PTHR43968">
    <property type="match status" value="1"/>
</dbReference>
<name>A0A1C2DE17_9HYPH</name>
<dbReference type="EMBL" id="MDEO01000036">
    <property type="protein sequence ID" value="OCX12963.1"/>
    <property type="molecule type" value="Genomic_DNA"/>
</dbReference>
<dbReference type="STRING" id="1566387.QV13_25720"/>
<dbReference type="InterPro" id="IPR010987">
    <property type="entry name" value="Glutathione-S-Trfase_C-like"/>
</dbReference>
<dbReference type="Proteomes" id="UP000094412">
    <property type="component" value="Unassembled WGS sequence"/>
</dbReference>
<keyword evidence="2 6" id="KW-0808">Transferase</keyword>
<comment type="catalytic activity">
    <reaction evidence="3">
        <text>RX + glutathione = an S-substituted glutathione + a halide anion + H(+)</text>
        <dbReference type="Rhea" id="RHEA:16437"/>
        <dbReference type="ChEBI" id="CHEBI:15378"/>
        <dbReference type="ChEBI" id="CHEBI:16042"/>
        <dbReference type="ChEBI" id="CHEBI:17792"/>
        <dbReference type="ChEBI" id="CHEBI:57925"/>
        <dbReference type="ChEBI" id="CHEBI:90779"/>
        <dbReference type="EC" id="2.5.1.18"/>
    </reaction>
</comment>
<evidence type="ECO:0000313" key="7">
    <source>
        <dbReference type="Proteomes" id="UP000094412"/>
    </source>
</evidence>
<comment type="caution">
    <text evidence="6">The sequence shown here is derived from an EMBL/GenBank/DDBJ whole genome shotgun (WGS) entry which is preliminary data.</text>
</comment>
<dbReference type="RefSeq" id="WP_024924398.1">
    <property type="nucleotide sequence ID" value="NZ_MDEO01000036.1"/>
</dbReference>
<feature type="domain" description="GST N-terminal" evidence="4">
    <location>
        <begin position="2"/>
        <end position="85"/>
    </location>
</feature>
<dbReference type="PANTHER" id="PTHR43968:SF6">
    <property type="entry name" value="GLUTATHIONE S-TRANSFERASE OMEGA"/>
    <property type="match status" value="1"/>
</dbReference>
<dbReference type="Pfam" id="PF13409">
    <property type="entry name" value="GST_N_2"/>
    <property type="match status" value="1"/>
</dbReference>
<organism evidence="6 7">
    <name type="scientific">Mesorhizobium hungaricum</name>
    <dbReference type="NCBI Taxonomy" id="1566387"/>
    <lineage>
        <taxon>Bacteria</taxon>
        <taxon>Pseudomonadati</taxon>
        <taxon>Pseudomonadota</taxon>
        <taxon>Alphaproteobacteria</taxon>
        <taxon>Hyphomicrobiales</taxon>
        <taxon>Phyllobacteriaceae</taxon>
        <taxon>Mesorhizobium</taxon>
    </lineage>
</organism>
<evidence type="ECO:0000256" key="3">
    <source>
        <dbReference type="ARBA" id="ARBA00047960"/>
    </source>
</evidence>
<proteinExistence type="predicted"/>
<dbReference type="SFLD" id="SFLDG01152">
    <property type="entry name" value="Main.3:_Omega-_and_Tau-like"/>
    <property type="match status" value="1"/>
</dbReference>
<dbReference type="Pfam" id="PF13410">
    <property type="entry name" value="GST_C_2"/>
    <property type="match status" value="1"/>
</dbReference>
<sequence>MQTLTLVSHHLCPYVQRAAIALSEKGIGFEKIMIDLADKPEWFAAISPLGKVPLLIVRQPDGSQTVLFESSVICEYIEETQGRLRLHPVDPLTRAEHRAWMEFGSNILSDIWGLETTAAPAVYEQKRVAIAQKFERIESVLGEGPYFAGANFSLVDAVFAPVFRYFDLFDTIAETRVFKNAPRVRAWRTALAERPSVRMAVGTDYPDRLRAFLQRHDAYLLKAA</sequence>
<evidence type="ECO:0000313" key="6">
    <source>
        <dbReference type="EMBL" id="OCX12963.1"/>
    </source>
</evidence>
<dbReference type="GO" id="GO:0004364">
    <property type="term" value="F:glutathione transferase activity"/>
    <property type="evidence" value="ECO:0007669"/>
    <property type="project" value="UniProtKB-EC"/>
</dbReference>
<dbReference type="InterPro" id="IPR036249">
    <property type="entry name" value="Thioredoxin-like_sf"/>
</dbReference>
<dbReference type="SFLD" id="SFLDS00019">
    <property type="entry name" value="Glutathione_Transferase_(cytos"/>
    <property type="match status" value="1"/>
</dbReference>
<dbReference type="InterPro" id="IPR050983">
    <property type="entry name" value="GST_Omega/HSP26"/>
</dbReference>
<dbReference type="Gene3D" id="1.20.1050.10">
    <property type="match status" value="1"/>
</dbReference>
<dbReference type="GO" id="GO:0005737">
    <property type="term" value="C:cytoplasm"/>
    <property type="evidence" value="ECO:0007669"/>
    <property type="project" value="TreeGrafter"/>
</dbReference>
<evidence type="ECO:0000259" key="4">
    <source>
        <dbReference type="PROSITE" id="PS50404"/>
    </source>
</evidence>
<dbReference type="InterPro" id="IPR040079">
    <property type="entry name" value="Glutathione_S-Trfase"/>
</dbReference>
<dbReference type="InterPro" id="IPR004045">
    <property type="entry name" value="Glutathione_S-Trfase_N"/>
</dbReference>
<dbReference type="SFLD" id="SFLDG00358">
    <property type="entry name" value="Main_(cytGST)"/>
    <property type="match status" value="1"/>
</dbReference>
<dbReference type="SUPFAM" id="SSF52833">
    <property type="entry name" value="Thioredoxin-like"/>
    <property type="match status" value="1"/>
</dbReference>
<dbReference type="EC" id="2.5.1.18" evidence="1"/>
<dbReference type="SUPFAM" id="SSF47616">
    <property type="entry name" value="GST C-terminal domain-like"/>
    <property type="match status" value="1"/>
</dbReference>
<reference evidence="6 7" key="1">
    <citation type="submission" date="2016-08" db="EMBL/GenBank/DDBJ databases">
        <title>Whole genome sequence of Mesorhizobium sp. strain UASWS1009 isolated from industrial sewage.</title>
        <authorList>
            <person name="Crovadore J."/>
            <person name="Calmin G."/>
            <person name="Chablais R."/>
            <person name="Cochard B."/>
            <person name="Lefort F."/>
        </authorList>
    </citation>
    <scope>NUCLEOTIDE SEQUENCE [LARGE SCALE GENOMIC DNA]</scope>
    <source>
        <strain evidence="6 7">UASWS1009</strain>
    </source>
</reference>
<dbReference type="CDD" id="cd00299">
    <property type="entry name" value="GST_C_family"/>
    <property type="match status" value="1"/>
</dbReference>
<dbReference type="AlphaFoldDB" id="A0A1C2DE17"/>
<dbReference type="PROSITE" id="PS50405">
    <property type="entry name" value="GST_CTER"/>
    <property type="match status" value="1"/>
</dbReference>